<dbReference type="InterPro" id="IPR025048">
    <property type="entry name" value="DUF3987"/>
</dbReference>
<protein>
    <recommendedName>
        <fullName evidence="3">DUF3987 domain-containing protein</fullName>
    </recommendedName>
</protein>
<gene>
    <name evidence="1" type="ORF">J2X06_001583</name>
</gene>
<evidence type="ECO:0000313" key="2">
    <source>
        <dbReference type="Proteomes" id="UP001251524"/>
    </source>
</evidence>
<accession>A0ABU1W9T3</accession>
<dbReference type="RefSeq" id="WP_310060572.1">
    <property type="nucleotide sequence ID" value="NZ_JAVDVY010000001.1"/>
</dbReference>
<comment type="caution">
    <text evidence="1">The sequence shown here is derived from an EMBL/GenBank/DDBJ whole genome shotgun (WGS) entry which is preliminary data.</text>
</comment>
<proteinExistence type="predicted"/>
<keyword evidence="2" id="KW-1185">Reference proteome</keyword>
<organism evidence="1 2">
    <name type="scientific">Lysobacter niastensis</name>
    <dbReference type="NCBI Taxonomy" id="380629"/>
    <lineage>
        <taxon>Bacteria</taxon>
        <taxon>Pseudomonadati</taxon>
        <taxon>Pseudomonadota</taxon>
        <taxon>Gammaproteobacteria</taxon>
        <taxon>Lysobacterales</taxon>
        <taxon>Lysobacteraceae</taxon>
        <taxon>Lysobacter</taxon>
    </lineage>
</organism>
<name>A0ABU1W9T3_9GAMM</name>
<reference evidence="1 2" key="1">
    <citation type="submission" date="2023-07" db="EMBL/GenBank/DDBJ databases">
        <title>Sorghum-associated microbial communities from plants grown in Nebraska, USA.</title>
        <authorList>
            <person name="Schachtman D."/>
        </authorList>
    </citation>
    <scope>NUCLEOTIDE SEQUENCE [LARGE SCALE GENOMIC DNA]</scope>
    <source>
        <strain evidence="1 2">BE198</strain>
    </source>
</reference>
<dbReference type="Proteomes" id="UP001251524">
    <property type="component" value="Unassembled WGS sequence"/>
</dbReference>
<dbReference type="EMBL" id="JAVDVY010000001">
    <property type="protein sequence ID" value="MDR7134399.1"/>
    <property type="molecule type" value="Genomic_DNA"/>
</dbReference>
<dbReference type="Pfam" id="PF13148">
    <property type="entry name" value="DUF3987"/>
    <property type="match status" value="1"/>
</dbReference>
<sequence length="506" mass="54745">MSAISSIEARALATLESVAYRSAPEPLRRPTPPPEPYPLAELGDVLKPAAESIRRVIQAPDAIIGGSLLAAASLAAQAQADVHIDGRTIPLSLWVLSVAESGERKSAVDSEAMRAAREYEKELANAYAEDSEQHAADVAEWEARRDAAKTEAKKANGDGMADNLRKLGPAPPVPLLPRVTAADFTAEGIFRLLSEGRPAIGAFTDEAALVFGGHGMAKESVMRTAATLCKLWDRGELDRVRSGDGAAKLYGRRFALHLLAQPVIAERALSDDVLAGQGFLARCLLAWPEGTAGTRTYQAESLRDDPAVQRLATILLVRHRLALPLAEGQRQELAPRALVLDADAFAAWRTLHDTVEGHCGPSGRFAQVKPWASKTPEQALRIAGVLTLLENPDANRIGKATMERAGELALWHLNEALRLAGTAELSPEIRDADALLQWAHATGRSTIYSRLVLNKGPSRIRERDAFQRAIGELVRAGWAEPIEGGRRLDGAHRRHVWRIVPANEGR</sequence>
<evidence type="ECO:0008006" key="3">
    <source>
        <dbReference type="Google" id="ProtNLM"/>
    </source>
</evidence>
<evidence type="ECO:0000313" key="1">
    <source>
        <dbReference type="EMBL" id="MDR7134399.1"/>
    </source>
</evidence>